<dbReference type="PANTHER" id="PTHR47723:SF23">
    <property type="entry name" value="REVERSE TRANSCRIPTASE-LIKE PROTEIN"/>
    <property type="match status" value="1"/>
</dbReference>
<keyword evidence="3" id="KW-1185">Reference proteome</keyword>
<dbReference type="InterPro" id="IPR036397">
    <property type="entry name" value="RNaseH_sf"/>
</dbReference>
<sequence>IKWYPPAPGFYKLNTDGSYMEKEGIGGLGGIIRNSAGDWVVGFHVKTLVITHTHAELLALQHRFQLAVQHSLFPIEVETDSVETIELLQKNHITYQSTLDSCRYQLRRLGSPAVRHSFREGNKAAHLLAKQGSKQATCNHLLVMESPPPSVLVVLQAHKGGLTTSRLVPVSVCNKL</sequence>
<dbReference type="InterPro" id="IPR002156">
    <property type="entry name" value="RNaseH_domain"/>
</dbReference>
<dbReference type="Pfam" id="PF13456">
    <property type="entry name" value="RVT_3"/>
    <property type="match status" value="1"/>
</dbReference>
<dbReference type="SMR" id="A0A314L7K8"/>
<feature type="domain" description="RNase H type-1" evidence="1">
    <location>
        <begin position="14"/>
        <end position="131"/>
    </location>
</feature>
<dbReference type="Gene3D" id="3.30.420.10">
    <property type="entry name" value="Ribonuclease H-like superfamily/Ribonuclease H"/>
    <property type="match status" value="1"/>
</dbReference>
<dbReference type="GO" id="GO:0003676">
    <property type="term" value="F:nucleic acid binding"/>
    <property type="evidence" value="ECO:0007669"/>
    <property type="project" value="InterPro"/>
</dbReference>
<evidence type="ECO:0000313" key="3">
    <source>
        <dbReference type="Proteomes" id="UP000187609"/>
    </source>
</evidence>
<dbReference type="InterPro" id="IPR012337">
    <property type="entry name" value="RNaseH-like_sf"/>
</dbReference>
<dbReference type="PANTHER" id="PTHR47723">
    <property type="entry name" value="OS05G0353850 PROTEIN"/>
    <property type="match status" value="1"/>
</dbReference>
<dbReference type="Gramene" id="OIT37535">
    <property type="protein sequence ID" value="OIT37535"/>
    <property type="gene ID" value="A4A49_59281"/>
</dbReference>
<evidence type="ECO:0000313" key="2">
    <source>
        <dbReference type="EMBL" id="OIT37535.1"/>
    </source>
</evidence>
<dbReference type="Proteomes" id="UP000187609">
    <property type="component" value="Unassembled WGS sequence"/>
</dbReference>
<comment type="caution">
    <text evidence="2">The sequence shown here is derived from an EMBL/GenBank/DDBJ whole genome shotgun (WGS) entry which is preliminary data.</text>
</comment>
<reference evidence="2" key="1">
    <citation type="submission" date="2016-11" db="EMBL/GenBank/DDBJ databases">
        <title>The genome of Nicotiana attenuata.</title>
        <authorList>
            <person name="Xu S."/>
            <person name="Brockmoeller T."/>
            <person name="Gaquerel E."/>
            <person name="Navarro A."/>
            <person name="Kuhl H."/>
            <person name="Gase K."/>
            <person name="Ling Z."/>
            <person name="Zhou W."/>
            <person name="Kreitzer C."/>
            <person name="Stanke M."/>
            <person name="Tang H."/>
            <person name="Lyons E."/>
            <person name="Pandey P."/>
            <person name="Pandey S.P."/>
            <person name="Timmermann B."/>
            <person name="Baldwin I.T."/>
        </authorList>
    </citation>
    <scope>NUCLEOTIDE SEQUENCE [LARGE SCALE GENOMIC DNA]</scope>
    <source>
        <strain evidence="2">UT</strain>
    </source>
</reference>
<gene>
    <name evidence="2" type="ORF">A4A49_59281</name>
</gene>
<feature type="non-terminal residue" evidence="2">
    <location>
        <position position="1"/>
    </location>
</feature>
<organism evidence="2 3">
    <name type="scientific">Nicotiana attenuata</name>
    <name type="common">Coyote tobacco</name>
    <dbReference type="NCBI Taxonomy" id="49451"/>
    <lineage>
        <taxon>Eukaryota</taxon>
        <taxon>Viridiplantae</taxon>
        <taxon>Streptophyta</taxon>
        <taxon>Embryophyta</taxon>
        <taxon>Tracheophyta</taxon>
        <taxon>Spermatophyta</taxon>
        <taxon>Magnoliopsida</taxon>
        <taxon>eudicotyledons</taxon>
        <taxon>Gunneridae</taxon>
        <taxon>Pentapetalae</taxon>
        <taxon>asterids</taxon>
        <taxon>lamiids</taxon>
        <taxon>Solanales</taxon>
        <taxon>Solanaceae</taxon>
        <taxon>Nicotianoideae</taxon>
        <taxon>Nicotianeae</taxon>
        <taxon>Nicotiana</taxon>
    </lineage>
</organism>
<evidence type="ECO:0000259" key="1">
    <source>
        <dbReference type="Pfam" id="PF13456"/>
    </source>
</evidence>
<name>A0A314L7K8_NICAT</name>
<dbReference type="EMBL" id="MJEQ01000300">
    <property type="protein sequence ID" value="OIT37535.1"/>
    <property type="molecule type" value="Genomic_DNA"/>
</dbReference>
<accession>A0A314L7K8</accession>
<dbReference type="AlphaFoldDB" id="A0A314L7K8"/>
<feature type="non-terminal residue" evidence="2">
    <location>
        <position position="176"/>
    </location>
</feature>
<dbReference type="InterPro" id="IPR053151">
    <property type="entry name" value="RNase_H-like"/>
</dbReference>
<dbReference type="CDD" id="cd06222">
    <property type="entry name" value="RNase_H_like"/>
    <property type="match status" value="1"/>
</dbReference>
<dbReference type="SUPFAM" id="SSF53098">
    <property type="entry name" value="Ribonuclease H-like"/>
    <property type="match status" value="1"/>
</dbReference>
<proteinExistence type="predicted"/>
<dbReference type="InterPro" id="IPR044730">
    <property type="entry name" value="RNase_H-like_dom_plant"/>
</dbReference>
<dbReference type="GO" id="GO:0004523">
    <property type="term" value="F:RNA-DNA hybrid ribonuclease activity"/>
    <property type="evidence" value="ECO:0007669"/>
    <property type="project" value="InterPro"/>
</dbReference>
<protein>
    <recommendedName>
        <fullName evidence="1">RNase H type-1 domain-containing protein</fullName>
    </recommendedName>
</protein>